<keyword evidence="18" id="KW-1185">Reference proteome</keyword>
<dbReference type="PRINTS" id="PR00119">
    <property type="entry name" value="CATATPASE"/>
</dbReference>
<feature type="transmembrane region" description="Helical" evidence="13">
    <location>
        <begin position="850"/>
        <end position="872"/>
    </location>
</feature>
<dbReference type="Pfam" id="PF12409">
    <property type="entry name" value="P5-ATPase"/>
    <property type="match status" value="1"/>
</dbReference>
<evidence type="ECO:0000259" key="16">
    <source>
        <dbReference type="Pfam" id="PF12409"/>
    </source>
</evidence>
<dbReference type="InterPro" id="IPR059000">
    <property type="entry name" value="ATPase_P-type_domA"/>
</dbReference>
<dbReference type="GO" id="GO:0016020">
    <property type="term" value="C:membrane"/>
    <property type="evidence" value="ECO:0007669"/>
    <property type="project" value="UniProtKB-SubCell"/>
</dbReference>
<reference evidence="17 18" key="1">
    <citation type="submission" date="2020-08" db="EMBL/GenBank/DDBJ databases">
        <authorList>
            <person name="Hejnol A."/>
        </authorList>
    </citation>
    <scope>NUCLEOTIDE SEQUENCE [LARGE SCALE GENOMIC DNA]</scope>
</reference>
<dbReference type="GO" id="GO:0046872">
    <property type="term" value="F:metal ion binding"/>
    <property type="evidence" value="ECO:0007669"/>
    <property type="project" value="UniProtKB-UniRule"/>
</dbReference>
<evidence type="ECO:0000256" key="3">
    <source>
        <dbReference type="ARBA" id="ARBA00022553"/>
    </source>
</evidence>
<dbReference type="GO" id="GO:0005524">
    <property type="term" value="F:ATP binding"/>
    <property type="evidence" value="ECO:0007669"/>
    <property type="project" value="UniProtKB-UniRule"/>
</dbReference>
<evidence type="ECO:0000259" key="15">
    <source>
        <dbReference type="Pfam" id="PF00690"/>
    </source>
</evidence>
<evidence type="ECO:0000256" key="9">
    <source>
        <dbReference type="ARBA" id="ARBA00022967"/>
    </source>
</evidence>
<evidence type="ECO:0000256" key="12">
    <source>
        <dbReference type="ARBA" id="ARBA00049360"/>
    </source>
</evidence>
<evidence type="ECO:0000313" key="17">
    <source>
        <dbReference type="EMBL" id="CAD5114823.1"/>
    </source>
</evidence>
<evidence type="ECO:0000256" key="13">
    <source>
        <dbReference type="RuleBase" id="RU362082"/>
    </source>
</evidence>
<dbReference type="Proteomes" id="UP000549394">
    <property type="component" value="Unassembled WGS sequence"/>
</dbReference>
<feature type="transmembrane region" description="Helical" evidence="13">
    <location>
        <begin position="993"/>
        <end position="1014"/>
    </location>
</feature>
<feature type="domain" description="P5B-type ATPase N-terminal" evidence="16">
    <location>
        <begin position="27"/>
        <end position="104"/>
    </location>
</feature>
<feature type="domain" description="Cation-transporting P-type ATPase N-terminal" evidence="15">
    <location>
        <begin position="134"/>
        <end position="174"/>
    </location>
</feature>
<dbReference type="GO" id="GO:0140358">
    <property type="term" value="F:P-type transmembrane transporter activity"/>
    <property type="evidence" value="ECO:0007669"/>
    <property type="project" value="InterPro"/>
</dbReference>
<dbReference type="SFLD" id="SFLDG00002">
    <property type="entry name" value="C1.7:_P-type_atpase_like"/>
    <property type="match status" value="1"/>
</dbReference>
<dbReference type="InterPro" id="IPR001757">
    <property type="entry name" value="P_typ_ATPase"/>
</dbReference>
<feature type="transmembrane region" description="Helical" evidence="13">
    <location>
        <begin position="353"/>
        <end position="373"/>
    </location>
</feature>
<dbReference type="PANTHER" id="PTHR45630">
    <property type="entry name" value="CATION-TRANSPORTING ATPASE-RELATED"/>
    <property type="match status" value="1"/>
</dbReference>
<dbReference type="InterPro" id="IPR023298">
    <property type="entry name" value="ATPase_P-typ_TM_dom_sf"/>
</dbReference>
<feature type="transmembrane region" description="Helical" evidence="13">
    <location>
        <begin position="389"/>
        <end position="409"/>
    </location>
</feature>
<dbReference type="InterPro" id="IPR008250">
    <property type="entry name" value="ATPase_P-typ_transduc_dom_A_sf"/>
</dbReference>
<dbReference type="InterPro" id="IPR023214">
    <property type="entry name" value="HAD_sf"/>
</dbReference>
<dbReference type="SFLD" id="SFLDF00027">
    <property type="entry name" value="p-type_atpase"/>
    <property type="match status" value="1"/>
</dbReference>
<feature type="transmembrane region" description="Helical" evidence="13">
    <location>
        <begin position="919"/>
        <end position="940"/>
    </location>
</feature>
<dbReference type="GO" id="GO:0016887">
    <property type="term" value="F:ATP hydrolysis activity"/>
    <property type="evidence" value="ECO:0007669"/>
    <property type="project" value="InterPro"/>
</dbReference>
<comment type="caution">
    <text evidence="17">The sequence shown here is derived from an EMBL/GenBank/DDBJ whole genome shotgun (WGS) entry which is preliminary data.</text>
</comment>
<dbReference type="InterPro" id="IPR036412">
    <property type="entry name" value="HAD-like_sf"/>
</dbReference>
<evidence type="ECO:0000256" key="8">
    <source>
        <dbReference type="ARBA" id="ARBA00022842"/>
    </source>
</evidence>
<dbReference type="OrthoDB" id="48943at2759"/>
<dbReference type="AlphaFoldDB" id="A0A7I8VGN9"/>
<dbReference type="PRINTS" id="PR00121">
    <property type="entry name" value="NAKATPASE"/>
</dbReference>
<dbReference type="NCBIfam" id="TIGR01494">
    <property type="entry name" value="ATPase_P-type"/>
    <property type="match status" value="2"/>
</dbReference>
<dbReference type="PANTHER" id="PTHR45630:SF8">
    <property type="entry name" value="CATION-TRANSPORTING ATPASE"/>
    <property type="match status" value="1"/>
</dbReference>
<evidence type="ECO:0000256" key="2">
    <source>
        <dbReference type="ARBA" id="ARBA00006000"/>
    </source>
</evidence>
<keyword evidence="11 13" id="KW-0472">Membrane</keyword>
<evidence type="ECO:0000256" key="11">
    <source>
        <dbReference type="ARBA" id="ARBA00023136"/>
    </source>
</evidence>
<dbReference type="InterPro" id="IPR004014">
    <property type="entry name" value="ATPase_P-typ_cation-transptr_N"/>
</dbReference>
<feature type="transmembrane region" description="Helical" evidence="13">
    <location>
        <begin position="878"/>
        <end position="898"/>
    </location>
</feature>
<keyword evidence="10 13" id="KW-1133">Transmembrane helix</keyword>
<dbReference type="Gene3D" id="2.70.150.10">
    <property type="entry name" value="Calcium-transporting ATPase, cytoplasmic transduction domain A"/>
    <property type="match status" value="1"/>
</dbReference>
<dbReference type="FunFam" id="1.20.1110.10:FF:000023">
    <property type="entry name" value="Cation-transporting ATPase"/>
    <property type="match status" value="1"/>
</dbReference>
<dbReference type="Pfam" id="PF13246">
    <property type="entry name" value="Cation_ATPase"/>
    <property type="match status" value="1"/>
</dbReference>
<gene>
    <name evidence="17" type="ORF">DGYR_LOCUS3633</name>
</gene>
<feature type="domain" description="P-type ATPase A" evidence="14">
    <location>
        <begin position="218"/>
        <end position="336"/>
    </location>
</feature>
<sequence length="1148" mass="131091">MDFTGRQISEDLEKPVCINLNAEKHEKLSFTGYAPVKWRIICLWILTVLTVGLIRLVFYWKPDWSLKFTHSIVALSDAKNMLIKVIRRFFKHEKVKFIWDTESLKFSKVKWLKKDVKCSEFYDLKPIKPIETIERQKLFGINAIDVHVTPIFKLFYTQIFNPFYVFQIFSVILWYNDEYYYYATCIILISAISIIAFIRQTRQIERRLKNMISPMSVVTVCRGDDIQFQEVMSDDLVPGDIIEIPKGGFIVPCDAVLLNGNCIVNESMLTGESVPVMKTPLPNLNSQSFNMKDHSKHALFSGTKVVQARYFCEGKVRAVVLKTGFSTMKGKLIRSIMFPKPINFKFTQDSFKFVGFLAILAACGMIFTLVIMIRRGETVKRTILRTLDLITIVIPPALPAALTIGISFAQSRLKKFNIFCISPTNINMSGSVDCCCFDKTGTLTEDGMDLKGVLPCKNSKFSPTLHHTPSSLERSPLLSALATCHSLTIINKELCGDPMDLKMFESIKWDLEEVGEDNEKYDMLVPTIVKPRATDKEAKDEYNDTPYEIGIVRQMVFSSRLQRMSVVTRTLGENHFNLFTKGSPEMLYSLCNVKSLPQDFYDILYFYTKRGYRVLALGYKDLGRMSYVKVQKCAREDMEKDLHFLGFLIMENRLKIETEEVIRELQFANFKTLMITGDNMLTALSVARDCSMISDLDEVYMVHVTDFNGDVKVELAPIDENKEENKDQIISNLRKNVRLAITGKSWNLARIYCPELLDSVCVRGVVFARMLPEQKVEVIETLQKLDYYVSMCGDGANDSSALKMAHAGISLSEGAEASVAAPFTSREMNIKCVPNVIKQGRAALVTSFGIFKFMACYSLTQFTSVTILYWIGANFSDFQFLYIDLGLLTTLSITYGYTKAYTALVREKPDISLFALTPILSIVVQIIVIISTQILVWFYIKGQPWFTAYKFQDEADYVCDENTAVFLISSFQYVSSAIVFSKSRPFRQPIYTNYIFVTNILLVLALNAFFTLFPPKSVQEFMGLQIPPTLSFRFLYVGIALASFLLCYLLEAFVVNSELLCKRIEKKVEEKLSKPTEYTIVENKFDKELKKLPLSTDTLVNVLNSELSTRQRHASNFSSERSESYRYAVEREKFTVDVIDSRIDSTLL</sequence>
<dbReference type="Pfam" id="PF00690">
    <property type="entry name" value="Cation_ATPase_N"/>
    <property type="match status" value="1"/>
</dbReference>
<dbReference type="GO" id="GO:0015203">
    <property type="term" value="F:polyamine transmembrane transporter activity"/>
    <property type="evidence" value="ECO:0007669"/>
    <property type="project" value="TreeGrafter"/>
</dbReference>
<comment type="subcellular location">
    <subcellularLocation>
        <location evidence="1 13">Membrane</location>
        <topology evidence="1 13">Multi-pass membrane protein</topology>
    </subcellularLocation>
</comment>
<feature type="transmembrane region" description="Helical" evidence="13">
    <location>
        <begin position="154"/>
        <end position="173"/>
    </location>
</feature>
<dbReference type="Gene3D" id="3.40.1110.10">
    <property type="entry name" value="Calcium-transporting ATPase, cytoplasmic domain N"/>
    <property type="match status" value="1"/>
</dbReference>
<proteinExistence type="inferred from homology"/>
<evidence type="ECO:0000256" key="1">
    <source>
        <dbReference type="ARBA" id="ARBA00004141"/>
    </source>
</evidence>
<keyword evidence="3" id="KW-0597">Phosphoprotein</keyword>
<evidence type="ECO:0000256" key="10">
    <source>
        <dbReference type="ARBA" id="ARBA00022989"/>
    </source>
</evidence>
<evidence type="ECO:0000256" key="6">
    <source>
        <dbReference type="ARBA" id="ARBA00022741"/>
    </source>
</evidence>
<dbReference type="SUPFAM" id="SSF81660">
    <property type="entry name" value="Metal cation-transporting ATPase, ATP-binding domain N"/>
    <property type="match status" value="1"/>
</dbReference>
<dbReference type="GO" id="GO:0019829">
    <property type="term" value="F:ATPase-coupled monoatomic cation transmembrane transporter activity"/>
    <property type="evidence" value="ECO:0007669"/>
    <property type="project" value="UniProtKB-UniRule"/>
</dbReference>
<comment type="catalytic activity">
    <reaction evidence="12 13">
        <text>ATP + H2O = ADP + phosphate + H(+)</text>
        <dbReference type="Rhea" id="RHEA:13065"/>
        <dbReference type="ChEBI" id="CHEBI:15377"/>
        <dbReference type="ChEBI" id="CHEBI:15378"/>
        <dbReference type="ChEBI" id="CHEBI:30616"/>
        <dbReference type="ChEBI" id="CHEBI:43474"/>
        <dbReference type="ChEBI" id="CHEBI:456216"/>
    </reaction>
</comment>
<name>A0A7I8VGN9_9ANNE</name>
<comment type="similarity">
    <text evidence="2 13">Belongs to the cation transport ATPase (P-type) (TC 3.A.3) family. Type V subfamily.</text>
</comment>
<dbReference type="EC" id="7.2.2.-" evidence="13"/>
<keyword evidence="5 13" id="KW-0479">Metal-binding</keyword>
<evidence type="ECO:0000259" key="14">
    <source>
        <dbReference type="Pfam" id="PF00122"/>
    </source>
</evidence>
<feature type="transmembrane region" description="Helical" evidence="13">
    <location>
        <begin position="963"/>
        <end position="981"/>
    </location>
</feature>
<dbReference type="InterPro" id="IPR023299">
    <property type="entry name" value="ATPase_P-typ_cyto_dom_N"/>
</dbReference>
<dbReference type="Pfam" id="PF00122">
    <property type="entry name" value="E1-E2_ATPase"/>
    <property type="match status" value="1"/>
</dbReference>
<dbReference type="Gene3D" id="1.20.1110.10">
    <property type="entry name" value="Calcium-transporting ATPase, transmembrane domain"/>
    <property type="match status" value="1"/>
</dbReference>
<keyword evidence="4 13" id="KW-0812">Transmembrane</keyword>
<feature type="transmembrane region" description="Helical" evidence="13">
    <location>
        <begin position="179"/>
        <end position="198"/>
    </location>
</feature>
<feature type="transmembrane region" description="Helical" evidence="13">
    <location>
        <begin position="38"/>
        <end position="58"/>
    </location>
</feature>
<keyword evidence="9 13" id="KW-1278">Translocase</keyword>
<dbReference type="PROSITE" id="PS00154">
    <property type="entry name" value="ATPASE_E1_E2"/>
    <property type="match status" value="1"/>
</dbReference>
<organism evidence="17 18">
    <name type="scientific">Dimorphilus gyrociliatus</name>
    <dbReference type="NCBI Taxonomy" id="2664684"/>
    <lineage>
        <taxon>Eukaryota</taxon>
        <taxon>Metazoa</taxon>
        <taxon>Spiralia</taxon>
        <taxon>Lophotrochozoa</taxon>
        <taxon>Annelida</taxon>
        <taxon>Polychaeta</taxon>
        <taxon>Polychaeta incertae sedis</taxon>
        <taxon>Dinophilidae</taxon>
        <taxon>Dimorphilus</taxon>
    </lineage>
</organism>
<dbReference type="SFLD" id="SFLDS00003">
    <property type="entry name" value="Haloacid_Dehalogenase"/>
    <property type="match status" value="1"/>
</dbReference>
<dbReference type="SUPFAM" id="SSF56784">
    <property type="entry name" value="HAD-like"/>
    <property type="match status" value="1"/>
</dbReference>
<evidence type="ECO:0000256" key="7">
    <source>
        <dbReference type="ARBA" id="ARBA00022840"/>
    </source>
</evidence>
<dbReference type="InterPro" id="IPR018303">
    <property type="entry name" value="ATPase_P-typ_P_site"/>
</dbReference>
<accession>A0A7I8VGN9</accession>
<dbReference type="Gene3D" id="3.40.50.1000">
    <property type="entry name" value="HAD superfamily/HAD-like"/>
    <property type="match status" value="1"/>
</dbReference>
<dbReference type="InterPro" id="IPR044492">
    <property type="entry name" value="P_typ_ATPase_HD_dom"/>
</dbReference>
<dbReference type="GO" id="GO:0006874">
    <property type="term" value="P:intracellular calcium ion homeostasis"/>
    <property type="evidence" value="ECO:0007669"/>
    <property type="project" value="TreeGrafter"/>
</dbReference>
<dbReference type="InterPro" id="IPR047819">
    <property type="entry name" value="P5A-ATPase_N"/>
</dbReference>
<dbReference type="SUPFAM" id="SSF81653">
    <property type="entry name" value="Calcium ATPase, transduction domain A"/>
    <property type="match status" value="1"/>
</dbReference>
<protein>
    <recommendedName>
        <fullName evidence="13">Cation-transporting ATPase</fullName>
        <ecNumber evidence="13">7.2.2.-</ecNumber>
    </recommendedName>
</protein>
<dbReference type="SUPFAM" id="SSF81665">
    <property type="entry name" value="Calcium ATPase, transmembrane domain M"/>
    <property type="match status" value="1"/>
</dbReference>
<keyword evidence="8 13" id="KW-0460">Magnesium</keyword>
<keyword evidence="7 13" id="KW-0067">ATP-binding</keyword>
<dbReference type="NCBIfam" id="TIGR01657">
    <property type="entry name" value="P-ATPase-V"/>
    <property type="match status" value="1"/>
</dbReference>
<dbReference type="EMBL" id="CAJFCJ010000005">
    <property type="protein sequence ID" value="CAD5114823.1"/>
    <property type="molecule type" value="Genomic_DNA"/>
</dbReference>
<evidence type="ECO:0000256" key="4">
    <source>
        <dbReference type="ARBA" id="ARBA00022692"/>
    </source>
</evidence>
<keyword evidence="6 13" id="KW-0547">Nucleotide-binding</keyword>
<feature type="transmembrane region" description="Helical" evidence="13">
    <location>
        <begin position="1034"/>
        <end position="1055"/>
    </location>
</feature>
<evidence type="ECO:0000313" key="18">
    <source>
        <dbReference type="Proteomes" id="UP000549394"/>
    </source>
</evidence>
<dbReference type="FunFam" id="3.40.50.1000:FF:000068">
    <property type="entry name" value="Cation-transporting ATPase"/>
    <property type="match status" value="1"/>
</dbReference>
<evidence type="ECO:0000256" key="5">
    <source>
        <dbReference type="ARBA" id="ARBA00022723"/>
    </source>
</evidence>
<dbReference type="InterPro" id="IPR006544">
    <property type="entry name" value="P-type_TPase_V"/>
</dbReference>